<dbReference type="AlphaFoldDB" id="A0A286RBB9"/>
<organism evidence="1 2">
    <name type="scientific">Thermogutta terrifontis</name>
    <dbReference type="NCBI Taxonomy" id="1331910"/>
    <lineage>
        <taxon>Bacteria</taxon>
        <taxon>Pseudomonadati</taxon>
        <taxon>Planctomycetota</taxon>
        <taxon>Planctomycetia</taxon>
        <taxon>Pirellulales</taxon>
        <taxon>Thermoguttaceae</taxon>
        <taxon>Thermogutta</taxon>
    </lineage>
</organism>
<evidence type="ECO:0000313" key="1">
    <source>
        <dbReference type="EMBL" id="ASV73258.1"/>
    </source>
</evidence>
<dbReference type="KEGG" id="ttf:THTE_0656"/>
<name>A0A286RBB9_9BACT</name>
<dbReference type="Proteomes" id="UP000215086">
    <property type="component" value="Chromosome"/>
</dbReference>
<protein>
    <submittedName>
        <fullName evidence="1">Uncharacterized protein</fullName>
    </submittedName>
</protein>
<sequence length="39" mass="4372">MRIPIVWFGASGSTPTGHCRTIRVEGKVVKAKAFTEKRR</sequence>
<reference evidence="1 2" key="1">
    <citation type="journal article" name="Front. Microbiol.">
        <title>Sugar Metabolism of the First Thermophilic Planctomycete Thermogutta terrifontis: Comparative Genomic and Transcriptomic Approaches.</title>
        <authorList>
            <person name="Elcheninov A.G."/>
            <person name="Menzel P."/>
            <person name="Gudbergsdottir S.R."/>
            <person name="Slesarev A.I."/>
            <person name="Kadnikov V.V."/>
            <person name="Krogh A."/>
            <person name="Bonch-Osmolovskaya E.A."/>
            <person name="Peng X."/>
            <person name="Kublanov I.V."/>
        </authorList>
    </citation>
    <scope>NUCLEOTIDE SEQUENCE [LARGE SCALE GENOMIC DNA]</scope>
    <source>
        <strain evidence="1 2">R1</strain>
    </source>
</reference>
<evidence type="ECO:0000313" key="2">
    <source>
        <dbReference type="Proteomes" id="UP000215086"/>
    </source>
</evidence>
<proteinExistence type="predicted"/>
<accession>A0A286RBB9</accession>
<dbReference type="EMBL" id="CP018477">
    <property type="protein sequence ID" value="ASV73258.1"/>
    <property type="molecule type" value="Genomic_DNA"/>
</dbReference>
<gene>
    <name evidence="1" type="ORF">THTE_0656</name>
</gene>
<keyword evidence="2" id="KW-1185">Reference proteome</keyword>